<accession>A0A518CQR8</accession>
<dbReference type="RefSeq" id="WP_144996997.1">
    <property type="nucleotide sequence ID" value="NZ_CP036281.1"/>
</dbReference>
<keyword evidence="2" id="KW-1185">Reference proteome</keyword>
<protein>
    <submittedName>
        <fullName evidence="1">Uncharacterized protein</fullName>
    </submittedName>
</protein>
<evidence type="ECO:0000313" key="2">
    <source>
        <dbReference type="Proteomes" id="UP000317178"/>
    </source>
</evidence>
<dbReference type="OrthoDB" id="7565054at2"/>
<dbReference type="Proteomes" id="UP000317178">
    <property type="component" value="Chromosome"/>
</dbReference>
<organism evidence="1 2">
    <name type="scientific">Polystyrenella longa</name>
    <dbReference type="NCBI Taxonomy" id="2528007"/>
    <lineage>
        <taxon>Bacteria</taxon>
        <taxon>Pseudomonadati</taxon>
        <taxon>Planctomycetota</taxon>
        <taxon>Planctomycetia</taxon>
        <taxon>Planctomycetales</taxon>
        <taxon>Planctomycetaceae</taxon>
        <taxon>Polystyrenella</taxon>
    </lineage>
</organism>
<proteinExistence type="predicted"/>
<evidence type="ECO:0000313" key="1">
    <source>
        <dbReference type="EMBL" id="QDU81555.1"/>
    </source>
</evidence>
<sequence>MSSLSSERIAVVATIDPQGLIDNSNVTSDYVDMSKFHKAMFVVAYSDNDTTVDVDILESVDSAGTSPTTVKSATQSSAANGQIVVNVSDRELSKGYVACKVTVGNGASGSYVTVLGLGDCAKREPASDNDLSTVVEIVS</sequence>
<name>A0A518CQR8_9PLAN</name>
<dbReference type="AlphaFoldDB" id="A0A518CQR8"/>
<dbReference type="EMBL" id="CP036281">
    <property type="protein sequence ID" value="QDU81555.1"/>
    <property type="molecule type" value="Genomic_DNA"/>
</dbReference>
<gene>
    <name evidence="1" type="ORF">Pla110_32970</name>
</gene>
<dbReference type="KEGG" id="plon:Pla110_32970"/>
<reference evidence="1 2" key="1">
    <citation type="submission" date="2019-02" db="EMBL/GenBank/DDBJ databases">
        <title>Deep-cultivation of Planctomycetes and their phenomic and genomic characterization uncovers novel biology.</title>
        <authorList>
            <person name="Wiegand S."/>
            <person name="Jogler M."/>
            <person name="Boedeker C."/>
            <person name="Pinto D."/>
            <person name="Vollmers J."/>
            <person name="Rivas-Marin E."/>
            <person name="Kohn T."/>
            <person name="Peeters S.H."/>
            <person name="Heuer A."/>
            <person name="Rast P."/>
            <person name="Oberbeckmann S."/>
            <person name="Bunk B."/>
            <person name="Jeske O."/>
            <person name="Meyerdierks A."/>
            <person name="Storesund J.E."/>
            <person name="Kallscheuer N."/>
            <person name="Luecker S."/>
            <person name="Lage O.M."/>
            <person name="Pohl T."/>
            <person name="Merkel B.J."/>
            <person name="Hornburger P."/>
            <person name="Mueller R.-W."/>
            <person name="Bruemmer F."/>
            <person name="Labrenz M."/>
            <person name="Spormann A.M."/>
            <person name="Op den Camp H."/>
            <person name="Overmann J."/>
            <person name="Amann R."/>
            <person name="Jetten M.S.M."/>
            <person name="Mascher T."/>
            <person name="Medema M.H."/>
            <person name="Devos D.P."/>
            <person name="Kaster A.-K."/>
            <person name="Ovreas L."/>
            <person name="Rohde M."/>
            <person name="Galperin M.Y."/>
            <person name="Jogler C."/>
        </authorList>
    </citation>
    <scope>NUCLEOTIDE SEQUENCE [LARGE SCALE GENOMIC DNA]</scope>
    <source>
        <strain evidence="1 2">Pla110</strain>
    </source>
</reference>